<feature type="domain" description="Metallo-beta-lactamase" evidence="1">
    <location>
        <begin position="30"/>
        <end position="97"/>
    </location>
</feature>
<organism evidence="2 3">
    <name type="scientific">Pseudonocardia cypriaca</name>
    <dbReference type="NCBI Taxonomy" id="882449"/>
    <lineage>
        <taxon>Bacteria</taxon>
        <taxon>Bacillati</taxon>
        <taxon>Actinomycetota</taxon>
        <taxon>Actinomycetes</taxon>
        <taxon>Pseudonocardiales</taxon>
        <taxon>Pseudonocardiaceae</taxon>
        <taxon>Pseudonocardia</taxon>
    </lineage>
</organism>
<gene>
    <name evidence="2" type="ORF">FB388_6222</name>
</gene>
<comment type="caution">
    <text evidence="2">The sequence shown here is derived from an EMBL/GenBank/DDBJ whole genome shotgun (WGS) entry which is preliminary data.</text>
</comment>
<evidence type="ECO:0000313" key="2">
    <source>
        <dbReference type="EMBL" id="TQM38970.1"/>
    </source>
</evidence>
<dbReference type="Proteomes" id="UP000319818">
    <property type="component" value="Unassembled WGS sequence"/>
</dbReference>
<dbReference type="InterPro" id="IPR050855">
    <property type="entry name" value="NDM-1-like"/>
</dbReference>
<protein>
    <submittedName>
        <fullName evidence="2">Metallo-beta-lactamase superfamily protein</fullName>
    </submittedName>
</protein>
<dbReference type="InterPro" id="IPR036866">
    <property type="entry name" value="RibonucZ/Hydroxyglut_hydro"/>
</dbReference>
<dbReference type="Pfam" id="PF00753">
    <property type="entry name" value="Lactamase_B"/>
    <property type="match status" value="1"/>
</dbReference>
<dbReference type="EMBL" id="VFPH01000002">
    <property type="protein sequence ID" value="TQM38970.1"/>
    <property type="molecule type" value="Genomic_DNA"/>
</dbReference>
<proteinExistence type="predicted"/>
<accession>A0A543FYQ3</accession>
<dbReference type="InterPro" id="IPR001279">
    <property type="entry name" value="Metallo-B-lactamas"/>
</dbReference>
<evidence type="ECO:0000259" key="1">
    <source>
        <dbReference type="Pfam" id="PF00753"/>
    </source>
</evidence>
<dbReference type="Gene3D" id="3.60.15.10">
    <property type="entry name" value="Ribonuclease Z/Hydroxyacylglutathione hydrolase-like"/>
    <property type="match status" value="1"/>
</dbReference>
<keyword evidence="3" id="KW-1185">Reference proteome</keyword>
<name>A0A543FYQ3_9PSEU</name>
<dbReference type="AlphaFoldDB" id="A0A543FYQ3"/>
<dbReference type="SUPFAM" id="SSF56281">
    <property type="entry name" value="Metallo-hydrolase/oxidoreductase"/>
    <property type="match status" value="1"/>
</dbReference>
<sequence length="123" mass="13111">MDHAPDLRMLRFPVGQAYALRDGRDVTLVDTRPPGSADTPGSIALRHDERGILFTGDTAAEREGAVFLGPFNTDRDRAEESFRRLAEPGLATVCFGHGEPLLDDRTGLLGAAAGEAVVPDPLG</sequence>
<reference evidence="2 3" key="1">
    <citation type="submission" date="2019-06" db="EMBL/GenBank/DDBJ databases">
        <title>Sequencing the genomes of 1000 actinobacteria strains.</title>
        <authorList>
            <person name="Klenk H.-P."/>
        </authorList>
    </citation>
    <scope>NUCLEOTIDE SEQUENCE [LARGE SCALE GENOMIC DNA]</scope>
    <source>
        <strain evidence="2 3">DSM 45511</strain>
    </source>
</reference>
<dbReference type="PANTHER" id="PTHR42951:SF4">
    <property type="entry name" value="ACYL-COENZYME A THIOESTERASE MBLAC2"/>
    <property type="match status" value="1"/>
</dbReference>
<evidence type="ECO:0000313" key="3">
    <source>
        <dbReference type="Proteomes" id="UP000319818"/>
    </source>
</evidence>
<dbReference type="PANTHER" id="PTHR42951">
    <property type="entry name" value="METALLO-BETA-LACTAMASE DOMAIN-CONTAINING"/>
    <property type="match status" value="1"/>
</dbReference>